<gene>
    <name evidence="4" type="primary">PPE26_2</name>
    <name evidence="5" type="ORF">I2456_13195</name>
    <name evidence="4" type="ORF">MKUB_25210</name>
</gene>
<feature type="domain" description="PPE family C-terminal" evidence="3">
    <location>
        <begin position="323"/>
        <end position="404"/>
    </location>
</feature>
<dbReference type="KEGG" id="mku:I2456_13195"/>
<dbReference type="AlphaFoldDB" id="A0AAX1JGF1"/>
<dbReference type="GO" id="GO:0052572">
    <property type="term" value="P:response to host immune response"/>
    <property type="evidence" value="ECO:0007669"/>
    <property type="project" value="TreeGrafter"/>
</dbReference>
<evidence type="ECO:0000313" key="7">
    <source>
        <dbReference type="Proteomes" id="UP000663583"/>
    </source>
</evidence>
<evidence type="ECO:0000313" key="6">
    <source>
        <dbReference type="Proteomes" id="UP000465306"/>
    </source>
</evidence>
<dbReference type="PANTHER" id="PTHR46766:SF1">
    <property type="entry name" value="GLUTAMINE-RICH PROTEIN 2"/>
    <property type="match status" value="1"/>
</dbReference>
<evidence type="ECO:0000259" key="3">
    <source>
        <dbReference type="Pfam" id="PF12484"/>
    </source>
</evidence>
<dbReference type="Proteomes" id="UP000465306">
    <property type="component" value="Unassembled WGS sequence"/>
</dbReference>
<accession>A0AAX1JGF1</accession>
<feature type="domain" description="PPE" evidence="2">
    <location>
        <begin position="4"/>
        <end position="167"/>
    </location>
</feature>
<evidence type="ECO:0000313" key="5">
    <source>
        <dbReference type="EMBL" id="QPI40291.1"/>
    </source>
</evidence>
<dbReference type="InterPro" id="IPR022171">
    <property type="entry name" value="PPE_C"/>
</dbReference>
<keyword evidence="6" id="KW-1185">Reference proteome</keyword>
<name>A0AAX1JGF1_9MYCO</name>
<dbReference type="InterPro" id="IPR000030">
    <property type="entry name" value="PPE_dom"/>
</dbReference>
<protein>
    <submittedName>
        <fullName evidence="5">PPE family protein</fullName>
    </submittedName>
</protein>
<dbReference type="RefSeq" id="WP_068158552.1">
    <property type="nucleotide sequence ID" value="NZ_BLKU01000003.1"/>
</dbReference>
<reference evidence="4 6" key="1">
    <citation type="journal article" date="2019" name="Emerg. Microbes Infect.">
        <title>Comprehensive subspecies identification of 175 nontuberculous mycobacteria species based on 7547 genomic profiles.</title>
        <authorList>
            <person name="Matsumoto Y."/>
            <person name="Kinjo T."/>
            <person name="Motooka D."/>
            <person name="Nabeya D."/>
            <person name="Jung N."/>
            <person name="Uechi K."/>
            <person name="Horii T."/>
            <person name="Iida T."/>
            <person name="Fujita J."/>
            <person name="Nakamura S."/>
        </authorList>
    </citation>
    <scope>NUCLEOTIDE SEQUENCE [LARGE SCALE GENOMIC DNA]</scope>
    <source>
        <strain evidence="4 6">JCM 13573</strain>
    </source>
</reference>
<dbReference type="InterPro" id="IPR038332">
    <property type="entry name" value="PPE_sf"/>
</dbReference>
<dbReference type="EMBL" id="CP065047">
    <property type="protein sequence ID" value="QPI40291.1"/>
    <property type="molecule type" value="Genomic_DNA"/>
</dbReference>
<dbReference type="PANTHER" id="PTHR46766">
    <property type="entry name" value="GLUTAMINE-RICH PROTEIN 2"/>
    <property type="match status" value="1"/>
</dbReference>
<organism evidence="5 7">
    <name type="scientific">Mycobacterium kubicae</name>
    <dbReference type="NCBI Taxonomy" id="120959"/>
    <lineage>
        <taxon>Bacteria</taxon>
        <taxon>Bacillati</taxon>
        <taxon>Actinomycetota</taxon>
        <taxon>Actinomycetes</taxon>
        <taxon>Mycobacteriales</taxon>
        <taxon>Mycobacteriaceae</taxon>
        <taxon>Mycobacterium</taxon>
        <taxon>Mycobacterium simiae complex</taxon>
    </lineage>
</organism>
<evidence type="ECO:0000259" key="2">
    <source>
        <dbReference type="Pfam" id="PF00823"/>
    </source>
</evidence>
<dbReference type="Gene3D" id="1.20.1260.20">
    <property type="entry name" value="PPE superfamily"/>
    <property type="match status" value="1"/>
</dbReference>
<reference evidence="5" key="3">
    <citation type="submission" date="2020-11" db="EMBL/GenBank/DDBJ databases">
        <title>Intraspecies plasmid and genomic variation of Mycobacterium kubicae revealed by the complete genome sequences of two clinical isolates.</title>
        <authorList>
            <person name="Hendrix J.R."/>
            <person name="Epperson L.E."/>
            <person name="Honda J.R."/>
            <person name="Strong M."/>
        </authorList>
    </citation>
    <scope>NUCLEOTIDE SEQUENCE</scope>
    <source>
        <strain evidence="5">JCM 13573</strain>
    </source>
</reference>
<dbReference type="Pfam" id="PF12484">
    <property type="entry name" value="PPE-SVP"/>
    <property type="match status" value="1"/>
</dbReference>
<evidence type="ECO:0000313" key="4">
    <source>
        <dbReference type="EMBL" id="GFG65031.1"/>
    </source>
</evidence>
<reference evidence="4" key="2">
    <citation type="submission" date="2020-02" db="EMBL/GenBank/DDBJ databases">
        <authorList>
            <person name="Matsumoto Y."/>
            <person name="Kinjo T."/>
            <person name="Motooka D."/>
            <person name="Nabeya D."/>
            <person name="Jung N."/>
            <person name="Uechi K."/>
            <person name="Horii T."/>
            <person name="Iida T."/>
            <person name="Fujita J."/>
            <person name="Nakamura S."/>
        </authorList>
    </citation>
    <scope>NUCLEOTIDE SEQUENCE</scope>
    <source>
        <strain evidence="4">JCM 13573</strain>
    </source>
</reference>
<proteinExistence type="inferred from homology"/>
<dbReference type="Proteomes" id="UP000663583">
    <property type="component" value="Chromosome"/>
</dbReference>
<comment type="similarity">
    <text evidence="1">Belongs to the mycobacterial PPE family.</text>
</comment>
<dbReference type="Pfam" id="PF00823">
    <property type="entry name" value="PPE"/>
    <property type="match status" value="1"/>
</dbReference>
<dbReference type="EMBL" id="BLKU01000003">
    <property type="protein sequence ID" value="GFG65031.1"/>
    <property type="molecule type" value="Genomic_DNA"/>
</dbReference>
<sequence>MALDFGTLPPEVTSAMMYSGPGASSFVAAASAWNGLAAELTSTAQGYEQVLAQLAGEEWLGPASATMAQAVEPYVAWLTATAGQAEQAGAQSQAAAAAFETAFASVVPPPVIAANRAALAQAVQTNILGLNNGVIAQLESQYLEMWAQNASTMYNYAGASAAASQVTPFKAAPTIANPAGTTTQAAAVTAAQAAPAASIQDSLQSFFNSITGQLGQLATPAGTNALVSQLTTSNPLLTEVWFLLSGQTVLPSNLGTFLTGYNNYASLFYNTEGLPYFSVGMANSGVQVAKSAGVLGGAAPAAAAAVPKPPISGAIGAAGGQVAAGLGSGAHVGHLAVPASWPGASTAPAAVRPAVQLISEPITTGESGAGNVLSGMPVAGTGTGARGAGAGPRYGFKPTIMARPLPAG</sequence>
<dbReference type="SUPFAM" id="SSF140459">
    <property type="entry name" value="PE/PPE dimer-like"/>
    <property type="match status" value="1"/>
</dbReference>
<evidence type="ECO:0000256" key="1">
    <source>
        <dbReference type="ARBA" id="ARBA00010652"/>
    </source>
</evidence>